<organism evidence="10">
    <name type="scientific">Caldimicrobium thiodismutans</name>
    <dbReference type="NCBI Taxonomy" id="1653476"/>
    <lineage>
        <taxon>Bacteria</taxon>
        <taxon>Pseudomonadati</taxon>
        <taxon>Thermodesulfobacteriota</taxon>
        <taxon>Thermodesulfobacteria</taxon>
        <taxon>Thermodesulfobacteriales</taxon>
        <taxon>Thermodesulfobacteriaceae</taxon>
        <taxon>Caldimicrobium</taxon>
    </lineage>
</organism>
<dbReference type="PRINTS" id="PR00812">
    <property type="entry name" value="BCTERIALGSPF"/>
</dbReference>
<feature type="transmembrane region" description="Helical" evidence="8">
    <location>
        <begin position="164"/>
        <end position="186"/>
    </location>
</feature>
<dbReference type="InterPro" id="IPR042094">
    <property type="entry name" value="T2SS_GspF_sf"/>
</dbReference>
<evidence type="ECO:0000256" key="4">
    <source>
        <dbReference type="ARBA" id="ARBA00022519"/>
    </source>
</evidence>
<reference evidence="10" key="1">
    <citation type="journal article" date="2020" name="mSystems">
        <title>Genome- and Community-Level Interaction Insights into Carbon Utilization and Element Cycling Functions of Hydrothermarchaeota in Hydrothermal Sediment.</title>
        <authorList>
            <person name="Zhou Z."/>
            <person name="Liu Y."/>
            <person name="Xu W."/>
            <person name="Pan J."/>
            <person name="Luo Z.H."/>
            <person name="Li M."/>
        </authorList>
    </citation>
    <scope>NUCLEOTIDE SEQUENCE [LARGE SCALE GENOMIC DNA]</scope>
    <source>
        <strain evidence="10">SpSt-605</strain>
    </source>
</reference>
<evidence type="ECO:0000256" key="1">
    <source>
        <dbReference type="ARBA" id="ARBA00004429"/>
    </source>
</evidence>
<evidence type="ECO:0000256" key="2">
    <source>
        <dbReference type="ARBA" id="ARBA00005745"/>
    </source>
</evidence>
<dbReference type="PANTHER" id="PTHR30012">
    <property type="entry name" value="GENERAL SECRETION PATHWAY PROTEIN"/>
    <property type="match status" value="1"/>
</dbReference>
<protein>
    <submittedName>
        <fullName evidence="10">Type II secretion system F family protein</fullName>
    </submittedName>
</protein>
<keyword evidence="6 8" id="KW-1133">Transmembrane helix</keyword>
<evidence type="ECO:0000256" key="7">
    <source>
        <dbReference type="ARBA" id="ARBA00023136"/>
    </source>
</evidence>
<evidence type="ECO:0000256" key="6">
    <source>
        <dbReference type="ARBA" id="ARBA00022989"/>
    </source>
</evidence>
<dbReference type="InterPro" id="IPR018076">
    <property type="entry name" value="T2SS_GspF_dom"/>
</dbReference>
<dbReference type="Pfam" id="PF00482">
    <property type="entry name" value="T2SSF"/>
    <property type="match status" value="2"/>
</dbReference>
<keyword evidence="4" id="KW-0997">Cell inner membrane</keyword>
<comment type="caution">
    <text evidence="10">The sequence shown here is derived from an EMBL/GenBank/DDBJ whole genome shotgun (WGS) entry which is preliminary data.</text>
</comment>
<proteinExistence type="inferred from homology"/>
<dbReference type="InterPro" id="IPR003004">
    <property type="entry name" value="GspF/PilC"/>
</dbReference>
<dbReference type="Gene3D" id="1.20.81.30">
    <property type="entry name" value="Type II secretion system (T2SS), domain F"/>
    <property type="match status" value="2"/>
</dbReference>
<dbReference type="AlphaFoldDB" id="A0A832GPR0"/>
<dbReference type="PANTHER" id="PTHR30012:SF0">
    <property type="entry name" value="TYPE II SECRETION SYSTEM PROTEIN F-RELATED"/>
    <property type="match status" value="1"/>
</dbReference>
<gene>
    <name evidence="10" type="ORF">ENT73_07225</name>
</gene>
<sequence length="401" mass="46640">MPYFSYTALTREGNLVKGEGEFQSLEELFYSLQRDGSTLVDYKIKKSTSFTLFKRKIKRTELAEFLHQLAFLMRSGIPLITALDDLEKETRNKFFKANINKLKVALSRGETFSSAMAQLKIFPKVVISLITIGEESGTLDKTLEEASQHLYRIEEIISQTKRAMIYPSFIFSLMMLALAFWFFYVLPKILILFKEMDVKLPLPTIILIKVVDFLTNYKLWILLLFIALPIAFYFFYRHPRSEILADKILLRLPLYGRVRRLNFLAFFFEHFSLLLSSGIDLLRLLKLMKEAFYRRYFINIVQRIENDILAGETIAASLKKEPIFRPIDIRMVAVGESTGRLDEQMKILSKFYYEEVQNILTTLTKILEPVILVIAGLIFFIIIVALIGPIYELISQMGKVY</sequence>
<feature type="transmembrane region" description="Helical" evidence="8">
    <location>
        <begin position="370"/>
        <end position="391"/>
    </location>
</feature>
<keyword evidence="5 8" id="KW-0812">Transmembrane</keyword>
<feature type="domain" description="Type II secretion system protein GspF" evidence="9">
    <location>
        <begin position="267"/>
        <end position="388"/>
    </location>
</feature>
<feature type="transmembrane region" description="Helical" evidence="8">
    <location>
        <begin position="263"/>
        <end position="285"/>
    </location>
</feature>
<evidence type="ECO:0000313" key="10">
    <source>
        <dbReference type="EMBL" id="HGV55849.1"/>
    </source>
</evidence>
<dbReference type="FunFam" id="1.20.81.30:FF:000001">
    <property type="entry name" value="Type II secretion system protein F"/>
    <property type="match status" value="1"/>
</dbReference>
<keyword evidence="3" id="KW-1003">Cell membrane</keyword>
<feature type="transmembrane region" description="Helical" evidence="8">
    <location>
        <begin position="219"/>
        <end position="236"/>
    </location>
</feature>
<evidence type="ECO:0000256" key="3">
    <source>
        <dbReference type="ARBA" id="ARBA00022475"/>
    </source>
</evidence>
<dbReference type="GO" id="GO:0005886">
    <property type="term" value="C:plasma membrane"/>
    <property type="evidence" value="ECO:0007669"/>
    <property type="project" value="UniProtKB-SubCell"/>
</dbReference>
<name>A0A832GPR0_9BACT</name>
<accession>A0A832GPR0</accession>
<evidence type="ECO:0000256" key="5">
    <source>
        <dbReference type="ARBA" id="ARBA00022692"/>
    </source>
</evidence>
<comment type="subcellular location">
    <subcellularLocation>
        <location evidence="1">Cell inner membrane</location>
        <topology evidence="1">Multi-pass membrane protein</topology>
    </subcellularLocation>
</comment>
<keyword evidence="7 8" id="KW-0472">Membrane</keyword>
<evidence type="ECO:0000256" key="8">
    <source>
        <dbReference type="SAM" id="Phobius"/>
    </source>
</evidence>
<feature type="domain" description="Type II secretion system protein GspF" evidence="9">
    <location>
        <begin position="65"/>
        <end position="187"/>
    </location>
</feature>
<comment type="similarity">
    <text evidence="2">Belongs to the GSP F family.</text>
</comment>
<dbReference type="EMBL" id="DSZU01000132">
    <property type="protein sequence ID" value="HGV55849.1"/>
    <property type="molecule type" value="Genomic_DNA"/>
</dbReference>
<evidence type="ECO:0000259" key="9">
    <source>
        <dbReference type="Pfam" id="PF00482"/>
    </source>
</evidence>